<proteinExistence type="predicted"/>
<keyword evidence="3" id="KW-1185">Reference proteome</keyword>
<keyword evidence="1" id="KW-0676">Redox-active center</keyword>
<evidence type="ECO:0000256" key="1">
    <source>
        <dbReference type="ARBA" id="ARBA00023284"/>
    </source>
</evidence>
<evidence type="ECO:0000313" key="2">
    <source>
        <dbReference type="EMBL" id="KAK2143846.1"/>
    </source>
</evidence>
<name>A0AAD9MU21_9ANNE</name>
<sequence>MDTFGEKIHVTGEVVAPGMTGDFEVEIVGRKVLHSKKNGHGFVDSDKKLKRIMKGIEAALSS</sequence>
<reference evidence="2" key="1">
    <citation type="journal article" date="2023" name="Mol. Biol. Evol.">
        <title>Third-Generation Sequencing Reveals the Adaptive Role of the Epigenome in Three Deep-Sea Polychaetes.</title>
        <authorList>
            <person name="Perez M."/>
            <person name="Aroh O."/>
            <person name="Sun Y."/>
            <person name="Lan Y."/>
            <person name="Juniper S.K."/>
            <person name="Young C.R."/>
            <person name="Angers B."/>
            <person name="Qian P.Y."/>
        </authorList>
    </citation>
    <scope>NUCLEOTIDE SEQUENCE</scope>
    <source>
        <strain evidence="2">P08H-3</strain>
    </source>
</reference>
<gene>
    <name evidence="2" type="ORF">LSH36_807g00071</name>
</gene>
<dbReference type="InterPro" id="IPR011893">
    <property type="entry name" value="Selenoprotein_Rdx-typ"/>
</dbReference>
<dbReference type="EMBL" id="JAODUP010000807">
    <property type="protein sequence ID" value="KAK2143846.1"/>
    <property type="molecule type" value="Genomic_DNA"/>
</dbReference>
<dbReference type="Gene3D" id="3.40.30.10">
    <property type="entry name" value="Glutaredoxin"/>
    <property type="match status" value="1"/>
</dbReference>
<dbReference type="NCBIfam" id="TIGR02174">
    <property type="entry name" value="CXXU_selWTH"/>
    <property type="match status" value="1"/>
</dbReference>
<organism evidence="2 3">
    <name type="scientific">Paralvinella palmiformis</name>
    <dbReference type="NCBI Taxonomy" id="53620"/>
    <lineage>
        <taxon>Eukaryota</taxon>
        <taxon>Metazoa</taxon>
        <taxon>Spiralia</taxon>
        <taxon>Lophotrochozoa</taxon>
        <taxon>Annelida</taxon>
        <taxon>Polychaeta</taxon>
        <taxon>Sedentaria</taxon>
        <taxon>Canalipalpata</taxon>
        <taxon>Terebellida</taxon>
        <taxon>Terebelliformia</taxon>
        <taxon>Alvinellidae</taxon>
        <taxon>Paralvinella</taxon>
    </lineage>
</organism>
<accession>A0AAD9MU21</accession>
<evidence type="ECO:0000313" key="3">
    <source>
        <dbReference type="Proteomes" id="UP001208570"/>
    </source>
</evidence>
<protein>
    <submittedName>
        <fullName evidence="2">Uncharacterized protein</fullName>
    </submittedName>
</protein>
<dbReference type="Pfam" id="PF10262">
    <property type="entry name" value="Rdx"/>
    <property type="match status" value="1"/>
</dbReference>
<comment type="caution">
    <text evidence="2">The sequence shown here is derived from an EMBL/GenBank/DDBJ whole genome shotgun (WGS) entry which is preliminary data.</text>
</comment>
<dbReference type="AlphaFoldDB" id="A0AAD9MU21"/>
<dbReference type="Proteomes" id="UP001208570">
    <property type="component" value="Unassembled WGS sequence"/>
</dbReference>